<dbReference type="InterPro" id="IPR001387">
    <property type="entry name" value="Cro/C1-type_HTH"/>
</dbReference>
<gene>
    <name evidence="2" type="ORF">ACFP90_23000</name>
</gene>
<evidence type="ECO:0000313" key="3">
    <source>
        <dbReference type="Proteomes" id="UP001596317"/>
    </source>
</evidence>
<evidence type="ECO:0000313" key="2">
    <source>
        <dbReference type="EMBL" id="MFC6662915.1"/>
    </source>
</evidence>
<protein>
    <submittedName>
        <fullName evidence="2">Helix-turn-helix domain-containing protein</fullName>
    </submittedName>
</protein>
<dbReference type="Gene3D" id="1.10.260.40">
    <property type="entry name" value="lambda repressor-like DNA-binding domains"/>
    <property type="match status" value="1"/>
</dbReference>
<reference evidence="3" key="1">
    <citation type="journal article" date="2019" name="Int. J. Syst. Evol. Microbiol.">
        <title>The Global Catalogue of Microorganisms (GCM) 10K type strain sequencing project: providing services to taxonomists for standard genome sequencing and annotation.</title>
        <authorList>
            <consortium name="The Broad Institute Genomics Platform"/>
            <consortium name="The Broad Institute Genome Sequencing Center for Infectious Disease"/>
            <person name="Wu L."/>
            <person name="Ma J."/>
        </authorList>
    </citation>
    <scope>NUCLEOTIDE SEQUENCE [LARGE SCALE GENOMIC DNA]</scope>
    <source>
        <strain evidence="3">CCUG 63830</strain>
    </source>
</reference>
<name>A0ABW1ZRV6_9DEIO</name>
<dbReference type="Proteomes" id="UP001596317">
    <property type="component" value="Unassembled WGS sequence"/>
</dbReference>
<comment type="caution">
    <text evidence="2">The sequence shown here is derived from an EMBL/GenBank/DDBJ whole genome shotgun (WGS) entry which is preliminary data.</text>
</comment>
<evidence type="ECO:0000259" key="1">
    <source>
        <dbReference type="Pfam" id="PF13443"/>
    </source>
</evidence>
<sequence length="79" mass="9120">MENTAHLRVERRINPGKLIAARLGKGIQTQREMASLIGMTRTNYSTWEKSPPERYPFRHVNALLTVLNKTWEDISDPIT</sequence>
<dbReference type="SUPFAM" id="SSF47413">
    <property type="entry name" value="lambda repressor-like DNA-binding domains"/>
    <property type="match status" value="1"/>
</dbReference>
<keyword evidence="3" id="KW-1185">Reference proteome</keyword>
<feature type="domain" description="HTH cro/C1-type" evidence="1">
    <location>
        <begin position="25"/>
        <end position="76"/>
    </location>
</feature>
<proteinExistence type="predicted"/>
<dbReference type="RefSeq" id="WP_224611802.1">
    <property type="nucleotide sequence ID" value="NZ_JAIQXV010000020.1"/>
</dbReference>
<dbReference type="CDD" id="cd00093">
    <property type="entry name" value="HTH_XRE"/>
    <property type="match status" value="1"/>
</dbReference>
<dbReference type="InterPro" id="IPR010982">
    <property type="entry name" value="Lambda_DNA-bd_dom_sf"/>
</dbReference>
<dbReference type="EMBL" id="JBHSWB010000002">
    <property type="protein sequence ID" value="MFC6662915.1"/>
    <property type="molecule type" value="Genomic_DNA"/>
</dbReference>
<organism evidence="2 3">
    <name type="scientific">Deinococcus multiflagellatus</name>
    <dbReference type="NCBI Taxonomy" id="1656887"/>
    <lineage>
        <taxon>Bacteria</taxon>
        <taxon>Thermotogati</taxon>
        <taxon>Deinococcota</taxon>
        <taxon>Deinococci</taxon>
        <taxon>Deinococcales</taxon>
        <taxon>Deinococcaceae</taxon>
        <taxon>Deinococcus</taxon>
    </lineage>
</organism>
<accession>A0ABW1ZRV6</accession>
<dbReference type="Pfam" id="PF13443">
    <property type="entry name" value="HTH_26"/>
    <property type="match status" value="1"/>
</dbReference>